<feature type="domain" description="AB hydrolase-1" evidence="1">
    <location>
        <begin position="286"/>
        <end position="553"/>
    </location>
</feature>
<dbReference type="Pfam" id="PF12697">
    <property type="entry name" value="Abhydrolase_6"/>
    <property type="match status" value="1"/>
</dbReference>
<dbReference type="RefSeq" id="WP_146451294.1">
    <property type="nucleotide sequence ID" value="NZ_SJPS01000004.1"/>
</dbReference>
<comment type="caution">
    <text evidence="2">The sequence shown here is derived from an EMBL/GenBank/DDBJ whole genome shotgun (WGS) entry which is preliminary data.</text>
</comment>
<dbReference type="InterPro" id="IPR000073">
    <property type="entry name" value="AB_hydrolase_1"/>
</dbReference>
<proteinExistence type="predicted"/>
<dbReference type="InterPro" id="IPR029058">
    <property type="entry name" value="AB_hydrolase_fold"/>
</dbReference>
<evidence type="ECO:0000313" key="3">
    <source>
        <dbReference type="Proteomes" id="UP000318437"/>
    </source>
</evidence>
<dbReference type="AlphaFoldDB" id="A0A5C6CQ17"/>
<dbReference type="SUPFAM" id="SSF53474">
    <property type="entry name" value="alpha/beta-Hydrolases"/>
    <property type="match status" value="1"/>
</dbReference>
<accession>A0A5C6CQ17</accession>
<dbReference type="PANTHER" id="PTHR37946:SF1">
    <property type="entry name" value="SLL1969 PROTEIN"/>
    <property type="match status" value="1"/>
</dbReference>
<protein>
    <recommendedName>
        <fullName evidence="1">AB hydrolase-1 domain-containing protein</fullName>
    </recommendedName>
</protein>
<evidence type="ECO:0000313" key="2">
    <source>
        <dbReference type="EMBL" id="TWU25707.1"/>
    </source>
</evidence>
<keyword evidence="3" id="KW-1185">Reference proteome</keyword>
<organism evidence="2 3">
    <name type="scientific">Bythopirellula polymerisocia</name>
    <dbReference type="NCBI Taxonomy" id="2528003"/>
    <lineage>
        <taxon>Bacteria</taxon>
        <taxon>Pseudomonadati</taxon>
        <taxon>Planctomycetota</taxon>
        <taxon>Planctomycetia</taxon>
        <taxon>Pirellulales</taxon>
        <taxon>Lacipirellulaceae</taxon>
        <taxon>Bythopirellula</taxon>
    </lineage>
</organism>
<reference evidence="2 3" key="1">
    <citation type="submission" date="2019-02" db="EMBL/GenBank/DDBJ databases">
        <title>Deep-cultivation of Planctomycetes and their phenomic and genomic characterization uncovers novel biology.</title>
        <authorList>
            <person name="Wiegand S."/>
            <person name="Jogler M."/>
            <person name="Boedeker C."/>
            <person name="Pinto D."/>
            <person name="Vollmers J."/>
            <person name="Rivas-Marin E."/>
            <person name="Kohn T."/>
            <person name="Peeters S.H."/>
            <person name="Heuer A."/>
            <person name="Rast P."/>
            <person name="Oberbeckmann S."/>
            <person name="Bunk B."/>
            <person name="Jeske O."/>
            <person name="Meyerdierks A."/>
            <person name="Storesund J.E."/>
            <person name="Kallscheuer N."/>
            <person name="Luecker S."/>
            <person name="Lage O.M."/>
            <person name="Pohl T."/>
            <person name="Merkel B.J."/>
            <person name="Hornburger P."/>
            <person name="Mueller R.-W."/>
            <person name="Bruemmer F."/>
            <person name="Labrenz M."/>
            <person name="Spormann A.M."/>
            <person name="Op Den Camp H."/>
            <person name="Overmann J."/>
            <person name="Amann R."/>
            <person name="Jetten M.S.M."/>
            <person name="Mascher T."/>
            <person name="Medema M.H."/>
            <person name="Devos D.P."/>
            <person name="Kaster A.-K."/>
            <person name="Ovreas L."/>
            <person name="Rohde M."/>
            <person name="Galperin M.Y."/>
            <person name="Jogler C."/>
        </authorList>
    </citation>
    <scope>NUCLEOTIDE SEQUENCE [LARGE SCALE GENOMIC DNA]</scope>
    <source>
        <strain evidence="2 3">Pla144</strain>
    </source>
</reference>
<dbReference type="Proteomes" id="UP000318437">
    <property type="component" value="Unassembled WGS sequence"/>
</dbReference>
<dbReference type="Gene3D" id="3.40.50.1820">
    <property type="entry name" value="alpha/beta hydrolase"/>
    <property type="match status" value="1"/>
</dbReference>
<sequence>MKGTFRNTLIWCSLFVVCLVANVGCCSVFRNKTVWQPPCYAAPDPDGIGNWSLAVAEESYAAAMQSEAAGCPNCVDFYYQAATSSWPVLERELAKTGKTSVRSAELHRSAVAKLLVTAQQYGRWDPCRGVAISTVCGKNLLPTTYQGFTWGPEQFQRLEPAGNYASPNVSQAFRDGGLGVPLVAVRDGAASLPFTQNKRTFAATVVLRPDDSQSGYQLEFHDPLRVSTTVVAGSQVPLAYDITAPFVYATQGEDRQWLDSFLWPGSAGDRDGLFMIEPYQPGKIPVVFIHGLLSDPVTWVGVVNELRARPELNAHFQWWGFRYATGEPFLTSAAILRRQMKELRQTYDPTHSDPALSQTVLIAHSLGGLVAKLQVTNSGDRLWQAVACRPLADVVTTPETRRYLARDFFFQPSNAVKRVVFIGTPHEGSPLARRPIGRIGSALVEPSAQSVQRHSQLVRDNPDLFFGQMEDHFPTSIDLLEPQNPLLDATLTLPYSSAVALHSIVGYGHYTLTGEPSDGVVPVHSARLIGVQSEKEVEANHEFLHRDPVTVAELVHILHEHLRQNGLY</sequence>
<dbReference type="PANTHER" id="PTHR37946">
    <property type="entry name" value="SLL1969 PROTEIN"/>
    <property type="match status" value="1"/>
</dbReference>
<evidence type="ECO:0000259" key="1">
    <source>
        <dbReference type="Pfam" id="PF12697"/>
    </source>
</evidence>
<name>A0A5C6CQ17_9BACT</name>
<dbReference type="EMBL" id="SJPS01000004">
    <property type="protein sequence ID" value="TWU25707.1"/>
    <property type="molecule type" value="Genomic_DNA"/>
</dbReference>
<dbReference type="OrthoDB" id="869379at2"/>
<gene>
    <name evidence="2" type="ORF">Pla144_29170</name>
</gene>